<dbReference type="GO" id="GO:0098796">
    <property type="term" value="C:membrane protein complex"/>
    <property type="evidence" value="ECO:0007669"/>
    <property type="project" value="UniProtKB-ARBA"/>
</dbReference>
<dbReference type="AlphaFoldDB" id="A0A2N5XPZ8"/>
<dbReference type="Pfam" id="PF00005">
    <property type="entry name" value="ABC_tran"/>
    <property type="match status" value="1"/>
</dbReference>
<evidence type="ECO:0000256" key="3">
    <source>
        <dbReference type="ARBA" id="ARBA00022741"/>
    </source>
</evidence>
<dbReference type="SUPFAM" id="SSF52540">
    <property type="entry name" value="P-loop containing nucleoside triphosphate hydrolases"/>
    <property type="match status" value="1"/>
</dbReference>
<keyword evidence="2" id="KW-0472">Membrane</keyword>
<keyword evidence="4 8" id="KW-0067">ATP-binding</keyword>
<comment type="similarity">
    <text evidence="6">Belongs to the ABC transporter superfamily. Macrolide exporter (TC 3.A.1.122) family.</text>
</comment>
<dbReference type="GO" id="GO:0016887">
    <property type="term" value="F:ATP hydrolysis activity"/>
    <property type="evidence" value="ECO:0007669"/>
    <property type="project" value="InterPro"/>
</dbReference>
<reference evidence="8 9" key="1">
    <citation type="submission" date="2018-01" db="EMBL/GenBank/DDBJ databases">
        <title>The draft genome sequence of Cohaesibacter sp. H1304.</title>
        <authorList>
            <person name="Wang N.-N."/>
            <person name="Du Z.-J."/>
        </authorList>
    </citation>
    <scope>NUCLEOTIDE SEQUENCE [LARGE SCALE GENOMIC DNA]</scope>
    <source>
        <strain evidence="8 9">H1304</strain>
    </source>
</reference>
<sequence>MISLHDVYLSLGSGHSRVDILRGIDVDIDRGQSVGLVGPSGSGKSTLLMVMAGLEQADRGKVLVEGSDLSVMDEDTLARFRGAQIGIIFQSFHLVPTMTALENTAIPLELAGRADAFDIAKAELEAVGLGHRIQHYPAELSGGEQQRVAIARSLAPRPSILIADEPTGNLDAETGKEISDLMFRLHKERGMTLMLVTHDPNLADRCERVVRLKSGQLVETPHHDETETLN</sequence>
<dbReference type="InterPro" id="IPR015854">
    <property type="entry name" value="ABC_transpr_LolD-like"/>
</dbReference>
<evidence type="ECO:0000256" key="6">
    <source>
        <dbReference type="ARBA" id="ARBA00038388"/>
    </source>
</evidence>
<evidence type="ECO:0000256" key="5">
    <source>
        <dbReference type="ARBA" id="ARBA00022967"/>
    </source>
</evidence>
<evidence type="ECO:0000256" key="2">
    <source>
        <dbReference type="ARBA" id="ARBA00022519"/>
    </source>
</evidence>
<dbReference type="PROSITE" id="PS50893">
    <property type="entry name" value="ABC_TRANSPORTER_2"/>
    <property type="match status" value="1"/>
</dbReference>
<dbReference type="PANTHER" id="PTHR24220">
    <property type="entry name" value="IMPORT ATP-BINDING PROTEIN"/>
    <property type="match status" value="1"/>
</dbReference>
<evidence type="ECO:0000259" key="7">
    <source>
        <dbReference type="PROSITE" id="PS50893"/>
    </source>
</evidence>
<keyword evidence="2" id="KW-0997">Cell inner membrane</keyword>
<dbReference type="GO" id="GO:0005524">
    <property type="term" value="F:ATP binding"/>
    <property type="evidence" value="ECO:0007669"/>
    <property type="project" value="UniProtKB-KW"/>
</dbReference>
<organism evidence="8 9">
    <name type="scientific">Cohaesibacter celericrescens</name>
    <dbReference type="NCBI Taxonomy" id="2067669"/>
    <lineage>
        <taxon>Bacteria</taxon>
        <taxon>Pseudomonadati</taxon>
        <taxon>Pseudomonadota</taxon>
        <taxon>Alphaproteobacteria</taxon>
        <taxon>Hyphomicrobiales</taxon>
        <taxon>Cohaesibacteraceae</taxon>
    </lineage>
</organism>
<keyword evidence="9" id="KW-1185">Reference proteome</keyword>
<dbReference type="InterPro" id="IPR027417">
    <property type="entry name" value="P-loop_NTPase"/>
</dbReference>
<evidence type="ECO:0000313" key="9">
    <source>
        <dbReference type="Proteomes" id="UP000234881"/>
    </source>
</evidence>
<keyword evidence="1" id="KW-0813">Transport</keyword>
<dbReference type="GO" id="GO:0005886">
    <property type="term" value="C:plasma membrane"/>
    <property type="evidence" value="ECO:0007669"/>
    <property type="project" value="TreeGrafter"/>
</dbReference>
<gene>
    <name evidence="8" type="ORF">C0081_15685</name>
</gene>
<evidence type="ECO:0000256" key="1">
    <source>
        <dbReference type="ARBA" id="ARBA00022448"/>
    </source>
</evidence>
<dbReference type="OrthoDB" id="9802264at2"/>
<evidence type="ECO:0000256" key="4">
    <source>
        <dbReference type="ARBA" id="ARBA00022840"/>
    </source>
</evidence>
<protein>
    <submittedName>
        <fullName evidence="8">ABC transporter ATP-binding protein</fullName>
    </submittedName>
</protein>
<dbReference type="InterPro" id="IPR003439">
    <property type="entry name" value="ABC_transporter-like_ATP-bd"/>
</dbReference>
<proteinExistence type="inferred from homology"/>
<dbReference type="Proteomes" id="UP000234881">
    <property type="component" value="Unassembled WGS sequence"/>
</dbReference>
<dbReference type="CDD" id="cd03255">
    <property type="entry name" value="ABC_MJ0796_LolCDE_FtsE"/>
    <property type="match status" value="1"/>
</dbReference>
<dbReference type="SMART" id="SM00382">
    <property type="entry name" value="AAA"/>
    <property type="match status" value="1"/>
</dbReference>
<keyword evidence="3" id="KW-0547">Nucleotide-binding</keyword>
<comment type="caution">
    <text evidence="8">The sequence shown here is derived from an EMBL/GenBank/DDBJ whole genome shotgun (WGS) entry which is preliminary data.</text>
</comment>
<accession>A0A2N5XPZ8</accession>
<dbReference type="Gene3D" id="3.40.50.300">
    <property type="entry name" value="P-loop containing nucleotide triphosphate hydrolases"/>
    <property type="match status" value="1"/>
</dbReference>
<dbReference type="InterPro" id="IPR003593">
    <property type="entry name" value="AAA+_ATPase"/>
</dbReference>
<dbReference type="PROSITE" id="PS00211">
    <property type="entry name" value="ABC_TRANSPORTER_1"/>
    <property type="match status" value="1"/>
</dbReference>
<keyword evidence="2" id="KW-1003">Cell membrane</keyword>
<feature type="domain" description="ABC transporter" evidence="7">
    <location>
        <begin position="2"/>
        <end position="229"/>
    </location>
</feature>
<dbReference type="EMBL" id="PKUQ01000031">
    <property type="protein sequence ID" value="PLW76498.1"/>
    <property type="molecule type" value="Genomic_DNA"/>
</dbReference>
<name>A0A2N5XPZ8_9HYPH</name>
<dbReference type="FunFam" id="3.40.50.300:FF:000032">
    <property type="entry name" value="Export ABC transporter ATP-binding protein"/>
    <property type="match status" value="1"/>
</dbReference>
<dbReference type="PANTHER" id="PTHR24220:SF659">
    <property type="entry name" value="TRANSPORTER, PUTATIVE-RELATED"/>
    <property type="match status" value="1"/>
</dbReference>
<dbReference type="RefSeq" id="WP_101534933.1">
    <property type="nucleotide sequence ID" value="NZ_JBFHIU010000060.1"/>
</dbReference>
<dbReference type="InterPro" id="IPR017871">
    <property type="entry name" value="ABC_transporter-like_CS"/>
</dbReference>
<keyword evidence="5" id="KW-1278">Translocase</keyword>
<evidence type="ECO:0000313" key="8">
    <source>
        <dbReference type="EMBL" id="PLW76498.1"/>
    </source>
</evidence>
<dbReference type="GO" id="GO:0022857">
    <property type="term" value="F:transmembrane transporter activity"/>
    <property type="evidence" value="ECO:0007669"/>
    <property type="project" value="TreeGrafter"/>
</dbReference>
<dbReference type="InterPro" id="IPR017911">
    <property type="entry name" value="MacB-like_ATP-bd"/>
</dbReference>